<keyword evidence="1" id="KW-0812">Transmembrane</keyword>
<feature type="transmembrane region" description="Helical" evidence="1">
    <location>
        <begin position="234"/>
        <end position="259"/>
    </location>
</feature>
<feature type="transmembrane region" description="Helical" evidence="1">
    <location>
        <begin position="297"/>
        <end position="315"/>
    </location>
</feature>
<comment type="caution">
    <text evidence="2">The sequence shown here is derived from an EMBL/GenBank/DDBJ whole genome shotgun (WGS) entry which is preliminary data.</text>
</comment>
<feature type="transmembrane region" description="Helical" evidence="1">
    <location>
        <begin position="6"/>
        <end position="26"/>
    </location>
</feature>
<proteinExistence type="predicted"/>
<organism evidence="2 3">
    <name type="scientific">Sphingobacterium puteale</name>
    <dbReference type="NCBI Taxonomy" id="2420510"/>
    <lineage>
        <taxon>Bacteria</taxon>
        <taxon>Pseudomonadati</taxon>
        <taxon>Bacteroidota</taxon>
        <taxon>Sphingobacteriia</taxon>
        <taxon>Sphingobacteriales</taxon>
        <taxon>Sphingobacteriaceae</taxon>
        <taxon>Sphingobacterium</taxon>
    </lineage>
</organism>
<gene>
    <name evidence="2" type="ORF">D7322_06230</name>
</gene>
<sequence>MIKWVFITVFALVWIGIIVFLLRKAIIYFTPQKFRSEKEEIIEAEIVDPKADENRVVSQNPKDAEQPAALSKFQTISSRCINKTDQDQGSRQPDPAAPADISAVEMTEIPDERHKKERQLLLLQCISFYATIYNVVFCLFLLIRKAYLQTDQDDDIIGLFGTFQINSIICLVVTAIICKLFDTLNKLTNLIQLEKKGYKLFLFILLGFICFFYFRRDFITLETLIMQSYAHQGVFFLIGIITFLLAQLAFMTIDYPSFIHYQFSRRRDLKVIIILNLFLLVLVMIICEILLKGHQNSFNTSHLFTLYPTILLFFLERKNYIQAKNYVNRVDL</sequence>
<reference evidence="2 3" key="1">
    <citation type="submission" date="2018-10" db="EMBL/GenBank/DDBJ databases">
        <title>Sphingobacterium sp. M05W1-28.</title>
        <authorList>
            <person name="Cai H."/>
        </authorList>
    </citation>
    <scope>NUCLEOTIDE SEQUENCE [LARGE SCALE GENOMIC DNA]</scope>
    <source>
        <strain evidence="2 3">M05W1-28</strain>
    </source>
</reference>
<keyword evidence="1" id="KW-0472">Membrane</keyword>
<name>A0A420W1H1_9SPHI</name>
<keyword evidence="1" id="KW-1133">Transmembrane helix</keyword>
<feature type="transmembrane region" description="Helical" evidence="1">
    <location>
        <begin position="271"/>
        <end position="291"/>
    </location>
</feature>
<keyword evidence="3" id="KW-1185">Reference proteome</keyword>
<dbReference type="Proteomes" id="UP000282423">
    <property type="component" value="Unassembled WGS sequence"/>
</dbReference>
<evidence type="ECO:0000313" key="2">
    <source>
        <dbReference type="EMBL" id="RKO72397.1"/>
    </source>
</evidence>
<feature type="transmembrane region" description="Helical" evidence="1">
    <location>
        <begin position="197"/>
        <end position="214"/>
    </location>
</feature>
<accession>A0A420W1H1</accession>
<dbReference type="AlphaFoldDB" id="A0A420W1H1"/>
<evidence type="ECO:0000313" key="3">
    <source>
        <dbReference type="Proteomes" id="UP000282423"/>
    </source>
</evidence>
<dbReference type="EMBL" id="RBWS01000005">
    <property type="protein sequence ID" value="RKO72397.1"/>
    <property type="molecule type" value="Genomic_DNA"/>
</dbReference>
<feature type="transmembrane region" description="Helical" evidence="1">
    <location>
        <begin position="156"/>
        <end position="177"/>
    </location>
</feature>
<protein>
    <submittedName>
        <fullName evidence="2">Uncharacterized protein</fullName>
    </submittedName>
</protein>
<evidence type="ECO:0000256" key="1">
    <source>
        <dbReference type="SAM" id="Phobius"/>
    </source>
</evidence>
<feature type="transmembrane region" description="Helical" evidence="1">
    <location>
        <begin position="120"/>
        <end position="144"/>
    </location>
</feature>